<evidence type="ECO:0000256" key="6">
    <source>
        <dbReference type="ARBA" id="ARBA00023619"/>
    </source>
</evidence>
<comment type="catalytic activity">
    <reaction evidence="5">
        <text>Hydrolysis of proteins with broad specificity for peptide bonds, and a preference for a large uncharged residue in P1. Hydrolyzes peptide amides.</text>
        <dbReference type="EC" id="3.4.21.62"/>
    </reaction>
</comment>
<dbReference type="InterPro" id="IPR022398">
    <property type="entry name" value="Peptidase_S8_His-AS"/>
</dbReference>
<keyword evidence="9" id="KW-0732">Signal</keyword>
<protein>
    <recommendedName>
        <fullName evidence="6">subtilisin</fullName>
        <ecNumber evidence="6">3.4.21.62</ecNumber>
    </recommendedName>
</protein>
<keyword evidence="3 7" id="KW-0378">Hydrolase</keyword>
<feature type="region of interest" description="Disordered" evidence="8">
    <location>
        <begin position="490"/>
        <end position="643"/>
    </location>
</feature>
<dbReference type="PRINTS" id="PR00723">
    <property type="entry name" value="SUBTILISIN"/>
</dbReference>
<dbReference type="PROSITE" id="PS00137">
    <property type="entry name" value="SUBTILASE_HIS"/>
    <property type="match status" value="1"/>
</dbReference>
<dbReference type="GO" id="GO:0006508">
    <property type="term" value="P:proteolysis"/>
    <property type="evidence" value="ECO:0007669"/>
    <property type="project" value="UniProtKB-KW"/>
</dbReference>
<dbReference type="InterPro" id="IPR023828">
    <property type="entry name" value="Peptidase_S8_Ser-AS"/>
</dbReference>
<dbReference type="PANTHER" id="PTHR43806:SF67">
    <property type="entry name" value="EGF-LIKE DOMAIN-CONTAINING PROTEIN"/>
    <property type="match status" value="1"/>
</dbReference>
<dbReference type="InterPro" id="IPR050131">
    <property type="entry name" value="Peptidase_S8_subtilisin-like"/>
</dbReference>
<dbReference type="Pfam" id="PF00082">
    <property type="entry name" value="Peptidase_S8"/>
    <property type="match status" value="1"/>
</dbReference>
<feature type="active site" description="Charge relay system" evidence="7">
    <location>
        <position position="183"/>
    </location>
</feature>
<sequence length="722" mass="74352">MRLFALFAATVAGAATTTRDPKIDPALWTLLQSNQPVDAMVELKQQPASFIESFEIVDPAEQVRKKLMAATSNAAATVKSLLAPSGRRLTESQCPGSAASSHLWIAGRMHVKGLTLCIAQELVADDSVLRLRKQEVEEIDTSAIAQASPVDTLPDLWAADMIRAPLVWDGGNTGEGIVIGSIDTGVRATHSLYASKIRPGYNWFDPINSTATPTDDIGHGTHITGILVGDDGVGIAPGAQWISCRGCGSDCTESALLSCMQFMLCPTDAQGNNADCSKKPHVINNSWGSGVSKSVYLAAFQAWEDAGILAVASNGNLGPSCSTVGSPADYPTALAVGMMTQDYVFNGRSSRGPTKNNTSIIKPDIAAPGFGIYSASYTGDNLYASLSGTSQAAPHVSGTAALMLAANPSLTPAQIRTAMTTHTETASIVLGFGGQNCGNVSDLSFPNNNYGSGLVNASFAVESVVVASSQAPTDSPTPVATEFITDAPTPAVTEAPTDAPTTPAPTEAPTTQAPTDAPTTEAPTTQAPTQAPTDAPTTQAPTTLAPTDAPTTQAPTTQAPTQAPTDAPTTQAPTTQAPTTQAPTTQTPTTQAPTEAPTTQAPTGAPTTQAPIPATTPLVTSSPSTSTVTTKSPTTTSTTDVPTTTATTQVPITTATTRTPMTTIKVPSTTAFTTTTKAPVPTSPANALCPDTCSGCYSTLFNTCFNAYKKVCGIFWSTWCGN</sequence>
<dbReference type="EMBL" id="VJMJ01000054">
    <property type="protein sequence ID" value="KAF0740150.1"/>
    <property type="molecule type" value="Genomic_DNA"/>
</dbReference>
<dbReference type="AlphaFoldDB" id="A0A6G0XIR9"/>
<evidence type="ECO:0000256" key="2">
    <source>
        <dbReference type="ARBA" id="ARBA00022670"/>
    </source>
</evidence>
<evidence type="ECO:0000256" key="3">
    <source>
        <dbReference type="ARBA" id="ARBA00022801"/>
    </source>
</evidence>
<keyword evidence="2 7" id="KW-0645">Protease</keyword>
<feature type="signal peptide" evidence="9">
    <location>
        <begin position="1"/>
        <end position="16"/>
    </location>
</feature>
<evidence type="ECO:0000256" key="1">
    <source>
        <dbReference type="ARBA" id="ARBA00011073"/>
    </source>
</evidence>
<dbReference type="InterPro" id="IPR000209">
    <property type="entry name" value="Peptidase_S8/S53_dom"/>
</dbReference>
<evidence type="ECO:0000256" key="9">
    <source>
        <dbReference type="SAM" id="SignalP"/>
    </source>
</evidence>
<keyword evidence="12" id="KW-1185">Reference proteome</keyword>
<feature type="active site" description="Charge relay system" evidence="7">
    <location>
        <position position="390"/>
    </location>
</feature>
<dbReference type="GO" id="GO:0004252">
    <property type="term" value="F:serine-type endopeptidase activity"/>
    <property type="evidence" value="ECO:0007669"/>
    <property type="project" value="UniProtKB-UniRule"/>
</dbReference>
<dbReference type="SUPFAM" id="SSF52743">
    <property type="entry name" value="Subtilisin-like"/>
    <property type="match status" value="1"/>
</dbReference>
<evidence type="ECO:0000313" key="12">
    <source>
        <dbReference type="Proteomes" id="UP000481153"/>
    </source>
</evidence>
<feature type="domain" description="Peptidase S8/S53" evidence="10">
    <location>
        <begin position="174"/>
        <end position="423"/>
    </location>
</feature>
<accession>A0A6G0XIR9</accession>
<dbReference type="PANTHER" id="PTHR43806">
    <property type="entry name" value="PEPTIDASE S8"/>
    <property type="match status" value="1"/>
</dbReference>
<comment type="similarity">
    <text evidence="1 7">Belongs to the peptidase S8 family.</text>
</comment>
<proteinExistence type="inferred from homology"/>
<reference evidence="11 12" key="1">
    <citation type="submission" date="2019-07" db="EMBL/GenBank/DDBJ databases">
        <title>Genomics analysis of Aphanomyces spp. identifies a new class of oomycete effector associated with host adaptation.</title>
        <authorList>
            <person name="Gaulin E."/>
        </authorList>
    </citation>
    <scope>NUCLEOTIDE SEQUENCE [LARGE SCALE GENOMIC DNA]</scope>
    <source>
        <strain evidence="11 12">ATCC 201684</strain>
    </source>
</reference>
<dbReference type="InterPro" id="IPR015500">
    <property type="entry name" value="Peptidase_S8_subtilisin-rel"/>
</dbReference>
<evidence type="ECO:0000259" key="10">
    <source>
        <dbReference type="Pfam" id="PF00082"/>
    </source>
</evidence>
<evidence type="ECO:0000256" key="4">
    <source>
        <dbReference type="ARBA" id="ARBA00022825"/>
    </source>
</evidence>
<organism evidence="11 12">
    <name type="scientific">Aphanomyces euteiches</name>
    <dbReference type="NCBI Taxonomy" id="100861"/>
    <lineage>
        <taxon>Eukaryota</taxon>
        <taxon>Sar</taxon>
        <taxon>Stramenopiles</taxon>
        <taxon>Oomycota</taxon>
        <taxon>Saprolegniomycetes</taxon>
        <taxon>Saprolegniales</taxon>
        <taxon>Verrucalvaceae</taxon>
        <taxon>Aphanomyces</taxon>
    </lineage>
</organism>
<feature type="chain" id="PRO_5026294955" description="subtilisin" evidence="9">
    <location>
        <begin position="17"/>
        <end position="722"/>
    </location>
</feature>
<comment type="caution">
    <text evidence="11">The sequence shown here is derived from an EMBL/GenBank/DDBJ whole genome shotgun (WGS) entry which is preliminary data.</text>
</comment>
<dbReference type="EC" id="3.4.21.62" evidence="6"/>
<evidence type="ECO:0000313" key="11">
    <source>
        <dbReference type="EMBL" id="KAF0740150.1"/>
    </source>
</evidence>
<dbReference type="Gene3D" id="3.40.50.200">
    <property type="entry name" value="Peptidase S8/S53 domain"/>
    <property type="match status" value="1"/>
</dbReference>
<evidence type="ECO:0000256" key="7">
    <source>
        <dbReference type="PROSITE-ProRule" id="PRU01240"/>
    </source>
</evidence>
<dbReference type="PROSITE" id="PS00138">
    <property type="entry name" value="SUBTILASE_SER"/>
    <property type="match status" value="1"/>
</dbReference>
<dbReference type="PROSITE" id="PS51892">
    <property type="entry name" value="SUBTILASE"/>
    <property type="match status" value="1"/>
</dbReference>
<name>A0A6G0XIR9_9STRA</name>
<dbReference type="VEuPathDB" id="FungiDB:AeMF1_013411"/>
<gene>
    <name evidence="11" type="ORF">Ae201684_004387</name>
</gene>
<dbReference type="Proteomes" id="UP000481153">
    <property type="component" value="Unassembled WGS sequence"/>
</dbReference>
<feature type="active site" description="Charge relay system" evidence="7">
    <location>
        <position position="219"/>
    </location>
</feature>
<dbReference type="InterPro" id="IPR036852">
    <property type="entry name" value="Peptidase_S8/S53_dom_sf"/>
</dbReference>
<keyword evidence="4 7" id="KW-0720">Serine protease</keyword>
<evidence type="ECO:0000256" key="8">
    <source>
        <dbReference type="SAM" id="MobiDB-lite"/>
    </source>
</evidence>
<evidence type="ECO:0000256" key="5">
    <source>
        <dbReference type="ARBA" id="ARBA00023529"/>
    </source>
</evidence>